<evidence type="ECO:0000313" key="2">
    <source>
        <dbReference type="Proteomes" id="UP000012371"/>
    </source>
</evidence>
<dbReference type="OrthoDB" id="838909at2"/>
<dbReference type="AlphaFoldDB" id="N1VZ43"/>
<gene>
    <name evidence="1" type="ORF">LEP1GSC203_0318</name>
</gene>
<accession>N1VZ43</accession>
<organism evidence="1 2">
    <name type="scientific">Leptospira terpstrae serovar Hualin str. LT 11-33 = ATCC 700639</name>
    <dbReference type="NCBI Taxonomy" id="1257025"/>
    <lineage>
        <taxon>Bacteria</taxon>
        <taxon>Pseudomonadati</taxon>
        <taxon>Spirochaetota</taxon>
        <taxon>Spirochaetia</taxon>
        <taxon>Leptospirales</taxon>
        <taxon>Leptospiraceae</taxon>
        <taxon>Leptospira</taxon>
    </lineage>
</organism>
<proteinExistence type="predicted"/>
<name>N1VZ43_9LEPT</name>
<dbReference type="EMBL" id="AOGW02000012">
    <property type="protein sequence ID" value="EMY60691.1"/>
    <property type="molecule type" value="Genomic_DNA"/>
</dbReference>
<evidence type="ECO:0008006" key="3">
    <source>
        <dbReference type="Google" id="ProtNLM"/>
    </source>
</evidence>
<comment type="caution">
    <text evidence="1">The sequence shown here is derived from an EMBL/GenBank/DDBJ whole genome shotgun (WGS) entry which is preliminary data.</text>
</comment>
<evidence type="ECO:0000313" key="1">
    <source>
        <dbReference type="EMBL" id="EMY60691.1"/>
    </source>
</evidence>
<dbReference type="Proteomes" id="UP000012371">
    <property type="component" value="Unassembled WGS sequence"/>
</dbReference>
<protein>
    <recommendedName>
        <fullName evidence="3">STAS domain-containing protein</fullName>
    </recommendedName>
</protein>
<dbReference type="RefSeq" id="WP_002974802.1">
    <property type="nucleotide sequence ID" value="NZ_AOGW02000012.1"/>
</dbReference>
<sequence length="362" mass="42269">MKKYIKSKQYINFLIKHSKKIEKRNLLHNRKRKEFNKSLIGKSNVELSLKKQNRQFEILNAPKNFSLLKYTEETIEFINILKVKYDKSKKVYVNLQNIEYLDYSAVTVLLSVMFKFKSKGIEFNGNFPLKPELKALLINSGFLKYLTKPIGNRVEYSIGNQNQIFTRANKKVNPELGFAVMKEASNTIWGKPRTCKGLQRVLLELMQNTNNHADLSQKGTQHWWLSVNHNINEKKVSFVFVDYGIGIFESLKQKPSDNKWFGWTEKIKNRLKYGSNDEILKLLLNGDLHLTVTGQHFRGKGLPGVKQVFDRNQISNLHIISNDVFAGVPKKRYKKLSNDFHGTFVYWEITKKNENMDWIGEV</sequence>
<keyword evidence="2" id="KW-1185">Reference proteome</keyword>
<dbReference type="STRING" id="1257025.LEP1GSC203_0318"/>
<reference evidence="1" key="1">
    <citation type="submission" date="2013-03" db="EMBL/GenBank/DDBJ databases">
        <authorList>
            <person name="Harkins D.M."/>
            <person name="Durkin A.S."/>
            <person name="Brinkac L.M."/>
            <person name="Haft D.H."/>
            <person name="Selengut J.D."/>
            <person name="Sanka R."/>
            <person name="DePew J."/>
            <person name="Purushe J."/>
            <person name="Hartskeerl R.A."/>
            <person name="Ahmed A."/>
            <person name="van der Linden H."/>
            <person name="Goris M.G.A."/>
            <person name="Vinetz J.M."/>
            <person name="Sutton G.G."/>
            <person name="Nierman W.C."/>
            <person name="Fouts D.E."/>
        </authorList>
    </citation>
    <scope>NUCLEOTIDE SEQUENCE [LARGE SCALE GENOMIC DNA]</scope>
    <source>
        <strain evidence="1">LT 11-33</strain>
    </source>
</reference>